<dbReference type="Pfam" id="PF03009">
    <property type="entry name" value="GDPD"/>
    <property type="match status" value="1"/>
</dbReference>
<dbReference type="Pfam" id="PF10110">
    <property type="entry name" value="GPDPase_memb"/>
    <property type="match status" value="1"/>
</dbReference>
<feature type="transmembrane region" description="Helical" evidence="1">
    <location>
        <begin position="60"/>
        <end position="84"/>
    </location>
</feature>
<feature type="transmembrane region" description="Helical" evidence="1">
    <location>
        <begin position="205"/>
        <end position="230"/>
    </location>
</feature>
<feature type="domain" description="GP-PDE" evidence="2">
    <location>
        <begin position="338"/>
        <end position="567"/>
    </location>
</feature>
<dbReference type="SUPFAM" id="SSF51695">
    <property type="entry name" value="PLC-like phosphodiesterases"/>
    <property type="match status" value="1"/>
</dbReference>
<feature type="transmembrane region" description="Helical" evidence="1">
    <location>
        <begin position="236"/>
        <end position="254"/>
    </location>
</feature>
<dbReference type="PROSITE" id="PS51704">
    <property type="entry name" value="GP_PDE"/>
    <property type="match status" value="1"/>
</dbReference>
<evidence type="ECO:0000256" key="1">
    <source>
        <dbReference type="SAM" id="Phobius"/>
    </source>
</evidence>
<dbReference type="InterPro" id="IPR018476">
    <property type="entry name" value="GlyceroP-diester-Pdiesterase_M"/>
</dbReference>
<feature type="transmembrane region" description="Helical" evidence="1">
    <location>
        <begin position="157"/>
        <end position="184"/>
    </location>
</feature>
<evidence type="ECO:0000259" key="2">
    <source>
        <dbReference type="PROSITE" id="PS51704"/>
    </source>
</evidence>
<dbReference type="PANTHER" id="PTHR46211:SF8">
    <property type="entry name" value="PHOSPHODIESTERASE"/>
    <property type="match status" value="1"/>
</dbReference>
<proteinExistence type="predicted"/>
<dbReference type="CDD" id="cd08579">
    <property type="entry name" value="GDPD_memb_like"/>
    <property type="match status" value="1"/>
</dbReference>
<keyword evidence="1" id="KW-1133">Transmembrane helix</keyword>
<dbReference type="GO" id="GO:0006629">
    <property type="term" value="P:lipid metabolic process"/>
    <property type="evidence" value="ECO:0007669"/>
    <property type="project" value="InterPro"/>
</dbReference>
<dbReference type="InterPro" id="IPR017946">
    <property type="entry name" value="PLC-like_Pdiesterase_TIM-brl"/>
</dbReference>
<organism evidence="3 4">
    <name type="scientific">Pediococcus cellicola</name>
    <dbReference type="NCBI Taxonomy" id="319652"/>
    <lineage>
        <taxon>Bacteria</taxon>
        <taxon>Bacillati</taxon>
        <taxon>Bacillota</taxon>
        <taxon>Bacilli</taxon>
        <taxon>Lactobacillales</taxon>
        <taxon>Lactobacillaceae</taxon>
        <taxon>Pediococcus</taxon>
    </lineage>
</organism>
<dbReference type="GO" id="GO:0008081">
    <property type="term" value="F:phosphoric diester hydrolase activity"/>
    <property type="evidence" value="ECO:0007669"/>
    <property type="project" value="InterPro"/>
</dbReference>
<dbReference type="PATRIC" id="fig|319652.3.peg.516"/>
<keyword evidence="1" id="KW-0472">Membrane</keyword>
<dbReference type="EMBL" id="JQBR01000012">
    <property type="protein sequence ID" value="KRN65155.1"/>
    <property type="molecule type" value="Genomic_DNA"/>
</dbReference>
<name>A0A0R2IJH5_9LACO</name>
<dbReference type="STRING" id="319652.IV80_GL000512"/>
<gene>
    <name evidence="3" type="ORF">IV80_GL000512</name>
</gene>
<dbReference type="AlphaFoldDB" id="A0A0R2IJH5"/>
<dbReference type="Gene3D" id="3.20.20.190">
    <property type="entry name" value="Phosphatidylinositol (PI) phosphodiesterase"/>
    <property type="match status" value="1"/>
</dbReference>
<dbReference type="Proteomes" id="UP000051568">
    <property type="component" value="Unassembled WGS sequence"/>
</dbReference>
<feature type="transmembrane region" description="Helical" evidence="1">
    <location>
        <begin position="26"/>
        <end position="48"/>
    </location>
</feature>
<protein>
    <recommendedName>
        <fullName evidence="2">GP-PDE domain-containing protein</fullName>
    </recommendedName>
</protein>
<keyword evidence="4" id="KW-1185">Reference proteome</keyword>
<reference evidence="3 4" key="1">
    <citation type="journal article" date="2015" name="Genome Announc.">
        <title>Expanding the biotechnology potential of lactobacilli through comparative genomics of 213 strains and associated genera.</title>
        <authorList>
            <person name="Sun Z."/>
            <person name="Harris H.M."/>
            <person name="McCann A."/>
            <person name="Guo C."/>
            <person name="Argimon S."/>
            <person name="Zhang W."/>
            <person name="Yang X."/>
            <person name="Jeffery I.B."/>
            <person name="Cooney J.C."/>
            <person name="Kagawa T.F."/>
            <person name="Liu W."/>
            <person name="Song Y."/>
            <person name="Salvetti E."/>
            <person name="Wrobel A."/>
            <person name="Rasinkangas P."/>
            <person name="Parkhill J."/>
            <person name="Rea M.C."/>
            <person name="O'Sullivan O."/>
            <person name="Ritari J."/>
            <person name="Douillard F.P."/>
            <person name="Paul Ross R."/>
            <person name="Yang R."/>
            <person name="Briner A.E."/>
            <person name="Felis G.E."/>
            <person name="de Vos W.M."/>
            <person name="Barrangou R."/>
            <person name="Klaenhammer T.R."/>
            <person name="Caufield P.W."/>
            <person name="Cui Y."/>
            <person name="Zhang H."/>
            <person name="O'Toole P.W."/>
        </authorList>
    </citation>
    <scope>NUCLEOTIDE SEQUENCE [LARGE SCALE GENOMIC DNA]</scope>
    <source>
        <strain evidence="3 4">DSM 17757</strain>
    </source>
</reference>
<dbReference type="PANTHER" id="PTHR46211">
    <property type="entry name" value="GLYCEROPHOSPHORYL DIESTER PHOSPHODIESTERASE"/>
    <property type="match status" value="1"/>
</dbReference>
<dbReference type="RefSeq" id="WP_057752618.1">
    <property type="nucleotide sequence ID" value="NZ_BJVH01000011.1"/>
</dbReference>
<feature type="transmembrane region" description="Helical" evidence="1">
    <location>
        <begin position="304"/>
        <end position="326"/>
    </location>
</feature>
<feature type="transmembrane region" description="Helical" evidence="1">
    <location>
        <begin position="114"/>
        <end position="137"/>
    </location>
</feature>
<accession>A0A0R2IJH5</accession>
<evidence type="ECO:0000313" key="3">
    <source>
        <dbReference type="EMBL" id="KRN65155.1"/>
    </source>
</evidence>
<sequence length="588" mass="67863">MMAYFFQDFKQLKKIIRYIIQSDENLYYTSLAFVIGIVASMLIEHALFLSEAFFLVPFKIILAMIIIWGIFIGLMAASLIVSGFKHQRPISFERLRTLLEQLFKRNAWLSIGYFLFYTMISIPLGGFGFATVILAHFPTNIVLQNFVFAHRWIVAPLFILLYFILCYVGFRIILAIPAMIGYSCSLREGIVLSWKLTRKKVGQMMAQLFGLILRVSVPFISIGFVLLFFLSRLNDWIHISYISIAFMVLAISFTELLFVGWFLVFMTGFLSALVEWVASSHLPLSKVAVFKRQSANYQKWDLKQIQQIGLALLGLLLLVTPVYAYFSIRINEAHISRVLTISHRGVSDQNGVQNTIMSLKKTARLKPDFVEMDVHETRDHQFVAMHDENLKHLAGVNKRPGELSLKQLKRLTLRENGYHTQISSFSDYLRVAHQLKQPLIVEIKPGPNDSADLIQRFAKKYSRSLMRHGDLVHSLNATYMTRLKKISPKLTTGIITPFNIARIPKNDTDFYSLEFHTLNRQFIQQAWAQHKQVFAWPVDGRAPMKRMLALRVDGIITNHLSRLQEVIRTRNTTELSQYEVLNNLIELW</sequence>
<comment type="caution">
    <text evidence="3">The sequence shown here is derived from an EMBL/GenBank/DDBJ whole genome shotgun (WGS) entry which is preliminary data.</text>
</comment>
<dbReference type="InterPro" id="IPR030395">
    <property type="entry name" value="GP_PDE_dom"/>
</dbReference>
<keyword evidence="1" id="KW-0812">Transmembrane</keyword>
<evidence type="ECO:0000313" key="4">
    <source>
        <dbReference type="Proteomes" id="UP000051568"/>
    </source>
</evidence>